<dbReference type="AlphaFoldDB" id="A0A232EG23"/>
<dbReference type="Proteomes" id="UP000215335">
    <property type="component" value="Unassembled WGS sequence"/>
</dbReference>
<dbReference type="EMBL" id="NNAY01004885">
    <property type="protein sequence ID" value="OXU17297.1"/>
    <property type="molecule type" value="Genomic_DNA"/>
</dbReference>
<accession>A0A232EG23</accession>
<keyword evidence="3" id="KW-1185">Reference proteome</keyword>
<evidence type="ECO:0000313" key="2">
    <source>
        <dbReference type="EMBL" id="OXU17297.1"/>
    </source>
</evidence>
<reference evidence="2 3" key="1">
    <citation type="journal article" date="2017" name="Curr. Biol.">
        <title>The Evolution of Venom by Co-option of Single-Copy Genes.</title>
        <authorList>
            <person name="Martinson E.O."/>
            <person name="Mrinalini"/>
            <person name="Kelkar Y.D."/>
            <person name="Chang C.H."/>
            <person name="Werren J.H."/>
        </authorList>
    </citation>
    <scope>NUCLEOTIDE SEQUENCE [LARGE SCALE GENOMIC DNA]</scope>
    <source>
        <strain evidence="2 3">Alberta</strain>
        <tissue evidence="2">Whole body</tissue>
    </source>
</reference>
<gene>
    <name evidence="2" type="ORF">TSAR_011773</name>
</gene>
<sequence>MTRARQQKGKRFMGRHVPFPEYQEPRDVRKLLTPTMAKEPSFRMPLDQATHGESNAERALPEALAPSSEGAAPFNDEELSAAPFGTEESHQREESSTLMVQDETSMQLDATANPITKLMQSIHQGGIPRYLGPLRRPAIAAVAGVVRIDGALDDTTKESREGRRHEERREERRVNEIVNVVDVEMSAEVERNAEDACKLRRNSTSISFRRSHQSKWRRKRL</sequence>
<name>A0A232EG23_9HYME</name>
<feature type="region of interest" description="Disordered" evidence="1">
    <location>
        <begin position="1"/>
        <end position="103"/>
    </location>
</feature>
<evidence type="ECO:0000313" key="3">
    <source>
        <dbReference type="Proteomes" id="UP000215335"/>
    </source>
</evidence>
<feature type="compositionally biased region" description="Basic residues" evidence="1">
    <location>
        <begin position="1"/>
        <end position="14"/>
    </location>
</feature>
<protein>
    <submittedName>
        <fullName evidence="2">Uncharacterized protein</fullName>
    </submittedName>
</protein>
<organism evidence="2 3">
    <name type="scientific">Trichomalopsis sarcophagae</name>
    <dbReference type="NCBI Taxonomy" id="543379"/>
    <lineage>
        <taxon>Eukaryota</taxon>
        <taxon>Metazoa</taxon>
        <taxon>Ecdysozoa</taxon>
        <taxon>Arthropoda</taxon>
        <taxon>Hexapoda</taxon>
        <taxon>Insecta</taxon>
        <taxon>Pterygota</taxon>
        <taxon>Neoptera</taxon>
        <taxon>Endopterygota</taxon>
        <taxon>Hymenoptera</taxon>
        <taxon>Apocrita</taxon>
        <taxon>Proctotrupomorpha</taxon>
        <taxon>Chalcidoidea</taxon>
        <taxon>Pteromalidae</taxon>
        <taxon>Pteromalinae</taxon>
        <taxon>Trichomalopsis</taxon>
    </lineage>
</organism>
<evidence type="ECO:0000256" key="1">
    <source>
        <dbReference type="SAM" id="MobiDB-lite"/>
    </source>
</evidence>
<comment type="caution">
    <text evidence="2">The sequence shown here is derived from an EMBL/GenBank/DDBJ whole genome shotgun (WGS) entry which is preliminary data.</text>
</comment>
<proteinExistence type="predicted"/>